<dbReference type="Gene3D" id="3.40.50.300">
    <property type="entry name" value="P-loop containing nucleotide triphosphate hydrolases"/>
    <property type="match status" value="4"/>
</dbReference>
<keyword evidence="5" id="KW-0413">Isomerase</keyword>
<keyword evidence="1 9" id="KW-0547">Nucleotide-binding</keyword>
<sequence>MGTAGKNAYLALRASAGSGKTFALVLRYVALLLKGARAHEILALTFTNKAALQMQERIIQALENLLSDGLTYIQSDKSGTPVNFKNNNLLKALEQEYALEIPTIAKHISQVYTQFLQDNAQIMTIDAFLQKVLRKFSYFVGVSASFKVSYLSVEDKLLGFLLSLKARDMHALRGFCQRILDTGDSFNAIHALGLILELYYSGISVIPPTILSTPDIATLEAEILHQARALQGKIKKRVSTPRAQNALKCASIQEVLKSFKPIIEGATYLYFKKYALQDLTPDFQALQENIALYYQVQESLAFKDLNRFLSLYQAHTHSPTQLDFNAIALKAHALLAGSLLDRDFFYFRLDSRISHILVDEFQDTSVLQYQILKPLIDEIKAGKGQNLAQRSVFFVGDVKQSIYGFRGSYSDLFKQVCGQFHSKPLTHNYRSDKNILAFVNTIFSQVFTDYESQEPYQDAQEGYVKVRQTPKEDLLKTLTQEVCALLQKRVDPSEITILCFKNQDAICIKDHLLEAQEATPALRGVPIISETDTHLLAQREAKILMHALKHALAPQEYKPYHRACMLKLLGLPLNASLDVPAFNANLGGFVLALMRHFQLYSPPARHFLELSLAHHDPTRFIEVLEKEDLGFSHQSAQGIKVMTIHKSKGMEFGHVLVVEPLGGSKADTSKFFTLYQKGSLTPFYRQKGREHFDLDYAQALQAFKERQSAEEKHVRYVACTRAKHSLILVQQTEKSAFESLQLQPLEKGTIVPSPTPPHTPLLEDTPALLDRQRAFGRQDDHLQQTQEDSHFSSEALRFGEVLHKALELHYGYGIDRPTLKDYLGYHYGFQGVDIDRVLARLETLEHTGAFQALLHGDIAVELSFKTGRHVIRMDMLVSESTRLCILDYKSGESYQNKHRQQILAYQQSVQRVYPDCQVQGVLIYALESGVQVRPL</sequence>
<feature type="binding site" evidence="9">
    <location>
        <begin position="14"/>
        <end position="21"/>
    </location>
    <ligand>
        <name>ATP</name>
        <dbReference type="ChEBI" id="CHEBI:30616"/>
    </ligand>
</feature>
<evidence type="ECO:0000256" key="2">
    <source>
        <dbReference type="ARBA" id="ARBA00022801"/>
    </source>
</evidence>
<comment type="catalytic activity">
    <reaction evidence="6">
        <text>Couples ATP hydrolysis with the unwinding of duplex DNA by translocating in the 3'-5' direction.</text>
        <dbReference type="EC" id="5.6.2.4"/>
    </reaction>
</comment>
<comment type="catalytic activity">
    <reaction evidence="8">
        <text>ATP + H2O = ADP + phosphate + H(+)</text>
        <dbReference type="Rhea" id="RHEA:13065"/>
        <dbReference type="ChEBI" id="CHEBI:15377"/>
        <dbReference type="ChEBI" id="CHEBI:15378"/>
        <dbReference type="ChEBI" id="CHEBI:30616"/>
        <dbReference type="ChEBI" id="CHEBI:43474"/>
        <dbReference type="ChEBI" id="CHEBI:456216"/>
        <dbReference type="EC" id="5.6.2.4"/>
    </reaction>
</comment>
<dbReference type="PANTHER" id="PTHR11070">
    <property type="entry name" value="UVRD / RECB / PCRA DNA HELICASE FAMILY MEMBER"/>
    <property type="match status" value="1"/>
</dbReference>
<proteinExistence type="predicted"/>
<dbReference type="PANTHER" id="PTHR11070:SF67">
    <property type="entry name" value="DNA 3'-5' HELICASE"/>
    <property type="match status" value="1"/>
</dbReference>
<name>A0ABV7ZKT2_9HELI</name>
<gene>
    <name evidence="11" type="ORF">ACFOPX_05665</name>
</gene>
<accession>A0ABV7ZKT2</accession>
<dbReference type="RefSeq" id="WP_158653110.1">
    <property type="nucleotide sequence ID" value="NZ_FZMF01000033.1"/>
</dbReference>
<keyword evidence="3 9" id="KW-0347">Helicase</keyword>
<keyword evidence="4 9" id="KW-0067">ATP-binding</keyword>
<comment type="caution">
    <text evidence="11">The sequence shown here is derived from an EMBL/GenBank/DDBJ whole genome shotgun (WGS) entry which is preliminary data.</text>
</comment>
<dbReference type="PROSITE" id="PS51198">
    <property type="entry name" value="UVRD_HELICASE_ATP_BIND"/>
    <property type="match status" value="1"/>
</dbReference>
<dbReference type="InterPro" id="IPR000212">
    <property type="entry name" value="DNA_helicase_UvrD/REP"/>
</dbReference>
<feature type="domain" description="UvrD-like helicase ATP-binding" evidence="10">
    <location>
        <begin position="1"/>
        <end position="432"/>
    </location>
</feature>
<dbReference type="Proteomes" id="UP001595783">
    <property type="component" value="Unassembled WGS sequence"/>
</dbReference>
<dbReference type="SUPFAM" id="SSF52540">
    <property type="entry name" value="P-loop containing nucleoside triphosphate hydrolases"/>
    <property type="match status" value="1"/>
</dbReference>
<evidence type="ECO:0000256" key="7">
    <source>
        <dbReference type="ARBA" id="ARBA00034808"/>
    </source>
</evidence>
<dbReference type="InterPro" id="IPR014016">
    <property type="entry name" value="UvrD-like_ATP-bd"/>
</dbReference>
<keyword evidence="2 9" id="KW-0378">Hydrolase</keyword>
<evidence type="ECO:0000313" key="11">
    <source>
        <dbReference type="EMBL" id="MFC3848011.1"/>
    </source>
</evidence>
<evidence type="ECO:0000259" key="10">
    <source>
        <dbReference type="PROSITE" id="PS51198"/>
    </source>
</evidence>
<dbReference type="InterPro" id="IPR027417">
    <property type="entry name" value="P-loop_NTPase"/>
</dbReference>
<evidence type="ECO:0000256" key="8">
    <source>
        <dbReference type="ARBA" id="ARBA00048988"/>
    </source>
</evidence>
<evidence type="ECO:0000313" key="12">
    <source>
        <dbReference type="Proteomes" id="UP001595783"/>
    </source>
</evidence>
<dbReference type="InterPro" id="IPR014017">
    <property type="entry name" value="DNA_helicase_UvrD-like_C"/>
</dbReference>
<evidence type="ECO:0000256" key="6">
    <source>
        <dbReference type="ARBA" id="ARBA00034617"/>
    </source>
</evidence>
<organism evidence="11 12">
    <name type="scientific">Helicobacter baculiformis</name>
    <dbReference type="NCBI Taxonomy" id="427351"/>
    <lineage>
        <taxon>Bacteria</taxon>
        <taxon>Pseudomonadati</taxon>
        <taxon>Campylobacterota</taxon>
        <taxon>Epsilonproteobacteria</taxon>
        <taxon>Campylobacterales</taxon>
        <taxon>Helicobacteraceae</taxon>
        <taxon>Helicobacter</taxon>
    </lineage>
</organism>
<dbReference type="NCBIfam" id="NF010485">
    <property type="entry name" value="PRK13909.1-2"/>
    <property type="match status" value="1"/>
</dbReference>
<dbReference type="EMBL" id="JBHRZO010000037">
    <property type="protein sequence ID" value="MFC3848011.1"/>
    <property type="molecule type" value="Genomic_DNA"/>
</dbReference>
<evidence type="ECO:0000256" key="9">
    <source>
        <dbReference type="PROSITE-ProRule" id="PRU00560"/>
    </source>
</evidence>
<evidence type="ECO:0000256" key="4">
    <source>
        <dbReference type="ARBA" id="ARBA00022840"/>
    </source>
</evidence>
<evidence type="ECO:0000256" key="5">
    <source>
        <dbReference type="ARBA" id="ARBA00023235"/>
    </source>
</evidence>
<protein>
    <recommendedName>
        <fullName evidence="7">DNA 3'-5' helicase</fullName>
        <ecNumber evidence="7">5.6.2.4</ecNumber>
    </recommendedName>
</protein>
<dbReference type="EC" id="5.6.2.4" evidence="7"/>
<evidence type="ECO:0000256" key="3">
    <source>
        <dbReference type="ARBA" id="ARBA00022806"/>
    </source>
</evidence>
<keyword evidence="12" id="KW-1185">Reference proteome</keyword>
<dbReference type="Pfam" id="PF13361">
    <property type="entry name" value="UvrD_C"/>
    <property type="match status" value="2"/>
</dbReference>
<evidence type="ECO:0000256" key="1">
    <source>
        <dbReference type="ARBA" id="ARBA00022741"/>
    </source>
</evidence>
<reference evidence="12" key="1">
    <citation type="journal article" date="2019" name="Int. J. Syst. Evol. Microbiol.">
        <title>The Global Catalogue of Microorganisms (GCM) 10K type strain sequencing project: providing services to taxonomists for standard genome sequencing and annotation.</title>
        <authorList>
            <consortium name="The Broad Institute Genomics Platform"/>
            <consortium name="The Broad Institute Genome Sequencing Center for Infectious Disease"/>
            <person name="Wu L."/>
            <person name="Ma J."/>
        </authorList>
    </citation>
    <scope>NUCLEOTIDE SEQUENCE [LARGE SCALE GENOMIC DNA]</scope>
    <source>
        <strain evidence="12">CCUG 53816</strain>
    </source>
</reference>
<dbReference type="Pfam" id="PF00580">
    <property type="entry name" value="UvrD-helicase"/>
    <property type="match status" value="1"/>
</dbReference>